<evidence type="ECO:0000256" key="10">
    <source>
        <dbReference type="ARBA" id="ARBA00023034"/>
    </source>
</evidence>
<dbReference type="EC" id="2.4.1.-" evidence="16"/>
<evidence type="ECO:0000256" key="7">
    <source>
        <dbReference type="ARBA" id="ARBA00022692"/>
    </source>
</evidence>
<evidence type="ECO:0000256" key="14">
    <source>
        <dbReference type="ARBA" id="ARBA00050470"/>
    </source>
</evidence>
<dbReference type="AlphaFoldDB" id="A0A672FF86"/>
<protein>
    <recommendedName>
        <fullName evidence="16">Hexosyltransferase</fullName>
        <ecNumber evidence="16">2.4.1.-</ecNumber>
    </recommendedName>
</protein>
<dbReference type="GO" id="GO:0006493">
    <property type="term" value="P:protein O-linked glycosylation"/>
    <property type="evidence" value="ECO:0007669"/>
    <property type="project" value="TreeGrafter"/>
</dbReference>
<sequence length="364" mass="40809">MQNGAQMPTAGRRIGVFYVMLTVFLCGLLIGSSWNLGHDKGSRQRNPPLPPGTAPLGPPQVWDYNTLPQKLRDFLLHMRCRSYPVLLNQLGACAGKPFLLLAVKWLVPHLERRQAIRETRGRAGVVWSRTVVTLFLLGSAASSHDFPDLRGVLGHEAQTHRDLLQWDYRDTFFNLTLKDLLFHGRLTLCCPQAQSILKGDDDVFVNTRRIIEYLEGLSGVQAKDLFIGDVISGAGPQRDPKLKYFISESVFVGQYPPYAGGGGYLHSGQLALRLFNVSARVILYPIDGVYTGMCLRKLGLVPQRHVGFKTFGTEKKYRRNPCAHRTLTLVHSRTPGRVFSWLYLTENPFHMGGSACFVFSVSCY</sequence>
<keyword evidence="8 16" id="KW-0735">Signal-anchor</keyword>
<dbReference type="Pfam" id="PF01762">
    <property type="entry name" value="Galactosyl_T"/>
    <property type="match status" value="1"/>
</dbReference>
<dbReference type="Proteomes" id="UP000472267">
    <property type="component" value="Chromosome 6"/>
</dbReference>
<keyword evidence="7 16" id="KW-0812">Transmembrane</keyword>
<feature type="transmembrane region" description="Helical" evidence="16">
    <location>
        <begin position="16"/>
        <end position="36"/>
    </location>
</feature>
<comment type="pathway">
    <text evidence="3">Protein modification; protein glycosylation.</text>
</comment>
<keyword evidence="13" id="KW-0464">Manganese</keyword>
<comment type="subunit">
    <text evidence="15">Interacts with B3GNT8; this interaction greatly increases B3GNT2 catalytic activity, independently of B3GNT8 enzymatic activity.</text>
</comment>
<evidence type="ECO:0000256" key="3">
    <source>
        <dbReference type="ARBA" id="ARBA00004922"/>
    </source>
</evidence>
<evidence type="ECO:0000256" key="12">
    <source>
        <dbReference type="ARBA" id="ARBA00023180"/>
    </source>
</evidence>
<reference evidence="17" key="3">
    <citation type="submission" date="2025-09" db="UniProtKB">
        <authorList>
            <consortium name="Ensembl"/>
        </authorList>
    </citation>
    <scope>IDENTIFICATION</scope>
</reference>
<dbReference type="PANTHER" id="PTHR11214">
    <property type="entry name" value="BETA-1,3-N-ACETYLGLUCOSAMINYLTRANSFERASE"/>
    <property type="match status" value="1"/>
</dbReference>
<dbReference type="GO" id="GO:0008532">
    <property type="term" value="F:N-acetyllactosaminide beta-1,3-N-acetylglucosaminyltransferase activity"/>
    <property type="evidence" value="ECO:0007669"/>
    <property type="project" value="UniProtKB-EC"/>
</dbReference>
<evidence type="ECO:0000313" key="17">
    <source>
        <dbReference type="Ensembl" id="ENSSFAP00005004387.1"/>
    </source>
</evidence>
<proteinExistence type="inferred from homology"/>
<comment type="subcellular location">
    <subcellularLocation>
        <location evidence="2 16">Golgi apparatus membrane</location>
        <topology evidence="2 16">Single-pass type II membrane protein</topology>
    </subcellularLocation>
</comment>
<evidence type="ECO:0000256" key="4">
    <source>
        <dbReference type="ARBA" id="ARBA00008661"/>
    </source>
</evidence>
<evidence type="ECO:0000256" key="11">
    <source>
        <dbReference type="ARBA" id="ARBA00023136"/>
    </source>
</evidence>
<evidence type="ECO:0000256" key="15">
    <source>
        <dbReference type="ARBA" id="ARBA00065824"/>
    </source>
</evidence>
<comment type="cofactor">
    <cofactor evidence="1">
        <name>Mn(2+)</name>
        <dbReference type="ChEBI" id="CHEBI:29035"/>
    </cofactor>
</comment>
<evidence type="ECO:0000256" key="2">
    <source>
        <dbReference type="ARBA" id="ARBA00004323"/>
    </source>
</evidence>
<evidence type="ECO:0000256" key="5">
    <source>
        <dbReference type="ARBA" id="ARBA00022676"/>
    </source>
</evidence>
<dbReference type="FunFam" id="3.90.550.50:FF:000010">
    <property type="entry name" value="Hexosyltransferase"/>
    <property type="match status" value="1"/>
</dbReference>
<keyword evidence="18" id="KW-1185">Reference proteome</keyword>
<keyword evidence="10 16" id="KW-0333">Golgi apparatus</keyword>
<evidence type="ECO:0000256" key="9">
    <source>
        <dbReference type="ARBA" id="ARBA00022989"/>
    </source>
</evidence>
<reference evidence="17" key="2">
    <citation type="submission" date="2025-08" db="UniProtKB">
        <authorList>
            <consortium name="Ensembl"/>
        </authorList>
    </citation>
    <scope>IDENTIFICATION</scope>
</reference>
<organism evidence="17 18">
    <name type="scientific">Salarias fasciatus</name>
    <name type="common">Jewelled blenny</name>
    <name type="synonym">Blennius fasciatus</name>
    <dbReference type="NCBI Taxonomy" id="181472"/>
    <lineage>
        <taxon>Eukaryota</taxon>
        <taxon>Metazoa</taxon>
        <taxon>Chordata</taxon>
        <taxon>Craniata</taxon>
        <taxon>Vertebrata</taxon>
        <taxon>Euteleostomi</taxon>
        <taxon>Actinopterygii</taxon>
        <taxon>Neopterygii</taxon>
        <taxon>Teleostei</taxon>
        <taxon>Neoteleostei</taxon>
        <taxon>Acanthomorphata</taxon>
        <taxon>Ovalentaria</taxon>
        <taxon>Blenniimorphae</taxon>
        <taxon>Blenniiformes</taxon>
        <taxon>Blennioidei</taxon>
        <taxon>Blenniidae</taxon>
        <taxon>Salariinae</taxon>
        <taxon>Salarias</taxon>
    </lineage>
</organism>
<comment type="catalytic activity">
    <reaction evidence="14">
        <text>a beta-D-galactosyl-(1-&gt;4)-N-acetyl-beta-D-glucosaminyl derivative + UDP-N-acetyl-alpha-D-glucosamine = an N-acetyl-beta-D-glucosaminyl-(1-&gt;3)-beta-D-galactosyl-(1-&gt;4)-N-acetyl-beta-D-glucosaminyl derivative + UDP + H(+)</text>
        <dbReference type="Rhea" id="RHEA:14389"/>
        <dbReference type="ChEBI" id="CHEBI:15378"/>
        <dbReference type="ChEBI" id="CHEBI:57705"/>
        <dbReference type="ChEBI" id="CHEBI:58223"/>
        <dbReference type="ChEBI" id="CHEBI:133507"/>
        <dbReference type="ChEBI" id="CHEBI:134090"/>
        <dbReference type="EC" id="2.4.1.149"/>
    </reaction>
</comment>
<keyword evidence="11 16" id="KW-0472">Membrane</keyword>
<evidence type="ECO:0000313" key="18">
    <source>
        <dbReference type="Proteomes" id="UP000472267"/>
    </source>
</evidence>
<dbReference type="GO" id="GO:0030311">
    <property type="term" value="P:poly-N-acetyllactosamine biosynthetic process"/>
    <property type="evidence" value="ECO:0007669"/>
    <property type="project" value="TreeGrafter"/>
</dbReference>
<evidence type="ECO:0000256" key="1">
    <source>
        <dbReference type="ARBA" id="ARBA00001936"/>
    </source>
</evidence>
<dbReference type="InterPro" id="IPR002659">
    <property type="entry name" value="Glyco_trans_31"/>
</dbReference>
<accession>A0A672FF86</accession>
<dbReference type="Ensembl" id="ENSSFAT00005004674.1">
    <property type="protein sequence ID" value="ENSSFAP00005004387.1"/>
    <property type="gene ID" value="ENSSFAG00005002917.1"/>
</dbReference>
<reference evidence="17" key="1">
    <citation type="submission" date="2019-06" db="EMBL/GenBank/DDBJ databases">
        <authorList>
            <consortium name="Wellcome Sanger Institute Data Sharing"/>
        </authorList>
    </citation>
    <scope>NUCLEOTIDE SEQUENCE [LARGE SCALE GENOMIC DNA]</scope>
</reference>
<keyword evidence="12" id="KW-0325">Glycoprotein</keyword>
<dbReference type="InParanoid" id="A0A672FF86"/>
<evidence type="ECO:0000256" key="16">
    <source>
        <dbReference type="RuleBase" id="RU363063"/>
    </source>
</evidence>
<evidence type="ECO:0000256" key="8">
    <source>
        <dbReference type="ARBA" id="ARBA00022968"/>
    </source>
</evidence>
<name>A0A672FF86_SALFA</name>
<keyword evidence="9 16" id="KW-1133">Transmembrane helix</keyword>
<dbReference type="PANTHER" id="PTHR11214:SF25">
    <property type="entry name" value="N-ACETYLLACTOSAMINIDE BETA-1,3-N-ACETYLGLUCOSAMINYLTRANSFERASE 2"/>
    <property type="match status" value="1"/>
</dbReference>
<dbReference type="Gene3D" id="3.90.550.50">
    <property type="match status" value="1"/>
</dbReference>
<dbReference type="GO" id="GO:0000139">
    <property type="term" value="C:Golgi membrane"/>
    <property type="evidence" value="ECO:0007669"/>
    <property type="project" value="UniProtKB-SubCell"/>
</dbReference>
<evidence type="ECO:0000256" key="13">
    <source>
        <dbReference type="ARBA" id="ARBA00023211"/>
    </source>
</evidence>
<comment type="similarity">
    <text evidence="4 16">Belongs to the glycosyltransferase 31 family.</text>
</comment>
<keyword evidence="5 16" id="KW-0328">Glycosyltransferase</keyword>
<dbReference type="OMA" id="MLINQPH"/>
<evidence type="ECO:0000256" key="6">
    <source>
        <dbReference type="ARBA" id="ARBA00022679"/>
    </source>
</evidence>
<keyword evidence="6" id="KW-0808">Transferase</keyword>